<feature type="domain" description="PAC" evidence="3">
    <location>
        <begin position="620"/>
        <end position="672"/>
    </location>
</feature>
<dbReference type="InterPro" id="IPR043128">
    <property type="entry name" value="Rev_trsase/Diguanyl_cyclase"/>
</dbReference>
<evidence type="ECO:0000313" key="7">
    <source>
        <dbReference type="Proteomes" id="UP001180453"/>
    </source>
</evidence>
<feature type="domain" description="PAC" evidence="3">
    <location>
        <begin position="495"/>
        <end position="550"/>
    </location>
</feature>
<dbReference type="PROSITE" id="PS50112">
    <property type="entry name" value="PAS"/>
    <property type="match status" value="2"/>
</dbReference>
<keyword evidence="1" id="KW-1133">Transmembrane helix</keyword>
<dbReference type="PROSITE" id="PS50883">
    <property type="entry name" value="EAL"/>
    <property type="match status" value="1"/>
</dbReference>
<dbReference type="EMBL" id="JAVDXU010000002">
    <property type="protein sequence ID" value="MDR7270254.1"/>
    <property type="molecule type" value="Genomic_DNA"/>
</dbReference>
<dbReference type="PROSITE" id="PS50887">
    <property type="entry name" value="GGDEF"/>
    <property type="match status" value="1"/>
</dbReference>
<dbReference type="CDD" id="cd01948">
    <property type="entry name" value="EAL"/>
    <property type="match status" value="1"/>
</dbReference>
<dbReference type="InterPro" id="IPR029787">
    <property type="entry name" value="Nucleotide_cyclase"/>
</dbReference>
<accession>A0ABU1YN47</accession>
<dbReference type="CDD" id="cd01949">
    <property type="entry name" value="GGDEF"/>
    <property type="match status" value="1"/>
</dbReference>
<dbReference type="Pfam" id="PF00990">
    <property type="entry name" value="GGDEF"/>
    <property type="match status" value="1"/>
</dbReference>
<dbReference type="Pfam" id="PF13426">
    <property type="entry name" value="PAS_9"/>
    <property type="match status" value="1"/>
</dbReference>
<proteinExistence type="predicted"/>
<dbReference type="SUPFAM" id="SSF55785">
    <property type="entry name" value="PYP-like sensor domain (PAS domain)"/>
    <property type="match status" value="2"/>
</dbReference>
<dbReference type="InterPro" id="IPR013656">
    <property type="entry name" value="PAS_4"/>
</dbReference>
<dbReference type="InterPro" id="IPR000160">
    <property type="entry name" value="GGDEF_dom"/>
</dbReference>
<keyword evidence="1" id="KW-0812">Transmembrane</keyword>
<dbReference type="InterPro" id="IPR035965">
    <property type="entry name" value="PAS-like_dom_sf"/>
</dbReference>
<dbReference type="Pfam" id="PF08448">
    <property type="entry name" value="PAS_4"/>
    <property type="match status" value="1"/>
</dbReference>
<dbReference type="Proteomes" id="UP001180453">
    <property type="component" value="Unassembled WGS sequence"/>
</dbReference>
<evidence type="ECO:0000259" key="5">
    <source>
        <dbReference type="PROSITE" id="PS50887"/>
    </source>
</evidence>
<dbReference type="Gene3D" id="3.20.20.450">
    <property type="entry name" value="EAL domain"/>
    <property type="match status" value="1"/>
</dbReference>
<dbReference type="InterPro" id="IPR035919">
    <property type="entry name" value="EAL_sf"/>
</dbReference>
<evidence type="ECO:0000313" key="6">
    <source>
        <dbReference type="EMBL" id="MDR7270254.1"/>
    </source>
</evidence>
<protein>
    <submittedName>
        <fullName evidence="6">Diguanylate cyclase (GGDEF)-like protein/PAS domain S-box-containing protein</fullName>
    </submittedName>
</protein>
<evidence type="ECO:0000259" key="2">
    <source>
        <dbReference type="PROSITE" id="PS50112"/>
    </source>
</evidence>
<reference evidence="6 7" key="1">
    <citation type="submission" date="2023-07" db="EMBL/GenBank/DDBJ databases">
        <title>Sorghum-associated microbial communities from plants grown in Nebraska, USA.</title>
        <authorList>
            <person name="Schachtman D."/>
        </authorList>
    </citation>
    <scope>NUCLEOTIDE SEQUENCE [LARGE SCALE GENOMIC DNA]</scope>
    <source>
        <strain evidence="6 7">BE314</strain>
    </source>
</reference>
<keyword evidence="7" id="KW-1185">Reference proteome</keyword>
<dbReference type="InterPro" id="IPR000700">
    <property type="entry name" value="PAS-assoc_C"/>
</dbReference>
<dbReference type="PANTHER" id="PTHR44757">
    <property type="entry name" value="DIGUANYLATE CYCLASE DGCP"/>
    <property type="match status" value="1"/>
</dbReference>
<dbReference type="CDD" id="cd00130">
    <property type="entry name" value="PAS"/>
    <property type="match status" value="2"/>
</dbReference>
<feature type="transmembrane region" description="Helical" evidence="1">
    <location>
        <begin position="54"/>
        <end position="79"/>
    </location>
</feature>
<feature type="domain" description="PAS" evidence="2">
    <location>
        <begin position="438"/>
        <end position="470"/>
    </location>
</feature>
<dbReference type="InterPro" id="IPR000014">
    <property type="entry name" value="PAS"/>
</dbReference>
<evidence type="ECO:0000256" key="1">
    <source>
        <dbReference type="SAM" id="Phobius"/>
    </source>
</evidence>
<sequence length="1108" mass="120054">MNPAPEGQFVDHHAMSLRRLVPQTPQGLAAAYAAFGLTWIILSDKLLQAVASDVATLSAVSQGKGLAFVLATSGLIYFAAARGRQTGDGAPHPSGSGNLLWVFALLSATVVLTSLVSYASSTHKSYQQQVEHLRREAGLKADMVQGWVERRTEEARQLTIDPQLRASVQRWQRSPDEAVTAEMRRQLLLLLASSRYADALLLDGQGQLLLAPDSRARILDPATSAGARAAMQRGLLTHGDFQARENEPASLQFDLFVPLPGVDGRAETVLLLRTAPHRTLLPQLQTGSAIDTPTTLFFRPASQGVLAIGADGSDLSLVRPADAAATSLAALSGNPSLAGTVLDGVGGGNEAQAAVAAPIRGSAWYVAMQAPRSLLEGNAVSGAATLAIVDILAVLAAGAVVYGAMKRRELQATSRMAAAHQDKERAWKVAEAIANCSTDTIFAKDLQGRYLFVNRELCKALGRTPEQLIGSDSTGLYPADQVRRLLEDDAAVLRSDRPVCLETRLTVAGRERIYTCSKGRLVDDEGRTIGVYGVASDITERRDLQQRMRQWSTVFEDIRDGVVITDSLGHIQLVNRAFTAITGYASAEAVGASMQLLHSGRHDKAFYREMWASLVQSGHWQGEIWNRRKSGEIYPEWLTISAVREDDGSVTHYVGVFTDISRLRDSEAQADWLAHHDPLTHLPNRMLLQSHLEQVLLKASRHESLVVVMVIDLDGFKTVNDSLGHPAGDELLVCVAERLKKRLRHTDFFGRLGGDEFLVILDGGSGTDRIATLAGDLLATVSAPIALSCGQDTYVTASIGISTFPDDGSASAVELLRDADAALYRAKDMGRNRFCFYTEDMNGKAMAKLDLEAALSRAIERDELLLHYQPKVDAHSGETVAAEALLRWNRAGVGLVSPGEFIPLAEHSSLILAIGAWVIDTACRQIRTWMDAGLPVVPIAVNVAARQFAAGDLDGVVGRALEQHRVPARCLELELTEGMLISNPQAGTQMLQRLRDLGVKVSLDDFGTGYSSLAYLQQFPIDALKIDQSFVRRIGAQPDGEALVDAVIGLAHRLRLRVVAEGVETPTQRDHLRRQGCDEMQGYHFGRPDAPEALQRRLAAEADLVTAY</sequence>
<dbReference type="SMART" id="SM00086">
    <property type="entry name" value="PAC"/>
    <property type="match status" value="2"/>
</dbReference>
<evidence type="ECO:0000259" key="4">
    <source>
        <dbReference type="PROSITE" id="PS50883"/>
    </source>
</evidence>
<dbReference type="PROSITE" id="PS50113">
    <property type="entry name" value="PAC"/>
    <property type="match status" value="2"/>
</dbReference>
<dbReference type="InterPro" id="IPR001633">
    <property type="entry name" value="EAL_dom"/>
</dbReference>
<organism evidence="6 7">
    <name type="scientific">Roseateles saccharophilus</name>
    <name type="common">Pseudomonas saccharophila</name>
    <dbReference type="NCBI Taxonomy" id="304"/>
    <lineage>
        <taxon>Bacteria</taxon>
        <taxon>Pseudomonadati</taxon>
        <taxon>Pseudomonadota</taxon>
        <taxon>Betaproteobacteria</taxon>
        <taxon>Burkholderiales</taxon>
        <taxon>Sphaerotilaceae</taxon>
        <taxon>Roseateles</taxon>
    </lineage>
</organism>
<name>A0ABU1YN47_ROSSA</name>
<feature type="transmembrane region" description="Helical" evidence="1">
    <location>
        <begin position="25"/>
        <end position="42"/>
    </location>
</feature>
<dbReference type="SUPFAM" id="SSF55073">
    <property type="entry name" value="Nucleotide cyclase"/>
    <property type="match status" value="1"/>
</dbReference>
<dbReference type="SMART" id="SM00052">
    <property type="entry name" value="EAL"/>
    <property type="match status" value="1"/>
</dbReference>
<comment type="caution">
    <text evidence="6">The sequence shown here is derived from an EMBL/GenBank/DDBJ whole genome shotgun (WGS) entry which is preliminary data.</text>
</comment>
<feature type="transmembrane region" description="Helical" evidence="1">
    <location>
        <begin position="99"/>
        <end position="119"/>
    </location>
</feature>
<dbReference type="NCBIfam" id="TIGR00254">
    <property type="entry name" value="GGDEF"/>
    <property type="match status" value="1"/>
</dbReference>
<dbReference type="InterPro" id="IPR001610">
    <property type="entry name" value="PAC"/>
</dbReference>
<keyword evidence="1" id="KW-0472">Membrane</keyword>
<dbReference type="Gene3D" id="3.30.70.270">
    <property type="match status" value="1"/>
</dbReference>
<dbReference type="SUPFAM" id="SSF141868">
    <property type="entry name" value="EAL domain-like"/>
    <property type="match status" value="1"/>
</dbReference>
<dbReference type="Gene3D" id="3.30.450.20">
    <property type="entry name" value="PAS domain"/>
    <property type="match status" value="2"/>
</dbReference>
<dbReference type="InterPro" id="IPR052155">
    <property type="entry name" value="Biofilm_reg_signaling"/>
</dbReference>
<dbReference type="PANTHER" id="PTHR44757:SF2">
    <property type="entry name" value="BIOFILM ARCHITECTURE MAINTENANCE PROTEIN MBAA"/>
    <property type="match status" value="1"/>
</dbReference>
<feature type="domain" description="EAL" evidence="4">
    <location>
        <begin position="848"/>
        <end position="1102"/>
    </location>
</feature>
<dbReference type="NCBIfam" id="TIGR00229">
    <property type="entry name" value="sensory_box"/>
    <property type="match status" value="2"/>
</dbReference>
<gene>
    <name evidence="6" type="ORF">J2X20_002912</name>
</gene>
<feature type="transmembrane region" description="Helical" evidence="1">
    <location>
        <begin position="379"/>
        <end position="405"/>
    </location>
</feature>
<dbReference type="Pfam" id="PF00563">
    <property type="entry name" value="EAL"/>
    <property type="match status" value="1"/>
</dbReference>
<feature type="domain" description="PAS" evidence="2">
    <location>
        <begin position="547"/>
        <end position="598"/>
    </location>
</feature>
<feature type="domain" description="GGDEF" evidence="5">
    <location>
        <begin position="704"/>
        <end position="839"/>
    </location>
</feature>
<dbReference type="RefSeq" id="WP_310265958.1">
    <property type="nucleotide sequence ID" value="NZ_JAVDXU010000002.1"/>
</dbReference>
<dbReference type="SMART" id="SM00091">
    <property type="entry name" value="PAS"/>
    <property type="match status" value="2"/>
</dbReference>
<evidence type="ECO:0000259" key="3">
    <source>
        <dbReference type="PROSITE" id="PS50113"/>
    </source>
</evidence>
<dbReference type="SMART" id="SM00267">
    <property type="entry name" value="GGDEF"/>
    <property type="match status" value="1"/>
</dbReference>